<gene>
    <name evidence="3" type="ORF">ABVT11_01300</name>
</gene>
<dbReference type="SUPFAM" id="SSF52038">
    <property type="entry name" value="Barstar-related"/>
    <property type="match status" value="1"/>
</dbReference>
<organism evidence="3 4">
    <name type="scientific">Uliginosibacterium paludis</name>
    <dbReference type="NCBI Taxonomy" id="1615952"/>
    <lineage>
        <taxon>Bacteria</taxon>
        <taxon>Pseudomonadati</taxon>
        <taxon>Pseudomonadota</taxon>
        <taxon>Betaproteobacteria</taxon>
        <taxon>Rhodocyclales</taxon>
        <taxon>Zoogloeaceae</taxon>
        <taxon>Uliginosibacterium</taxon>
    </lineage>
</organism>
<evidence type="ECO:0000259" key="2">
    <source>
        <dbReference type="Pfam" id="PF01337"/>
    </source>
</evidence>
<protein>
    <submittedName>
        <fullName evidence="3">Barstar family protein</fullName>
    </submittedName>
</protein>
<comment type="similarity">
    <text evidence="1">Belongs to the barstar family.</text>
</comment>
<accession>A0ABV2CKM1</accession>
<dbReference type="InterPro" id="IPR000468">
    <property type="entry name" value="Barstar"/>
</dbReference>
<dbReference type="InterPro" id="IPR035905">
    <property type="entry name" value="Barstar-like_sf"/>
</dbReference>
<feature type="domain" description="Barstar (barnase inhibitor)" evidence="2">
    <location>
        <begin position="45"/>
        <end position="137"/>
    </location>
</feature>
<dbReference type="EMBL" id="JBEWLZ010000001">
    <property type="protein sequence ID" value="MET1488445.1"/>
    <property type="molecule type" value="Genomic_DNA"/>
</dbReference>
<proteinExistence type="inferred from homology"/>
<dbReference type="Proteomes" id="UP001548590">
    <property type="component" value="Unassembled WGS sequence"/>
</dbReference>
<evidence type="ECO:0000256" key="1">
    <source>
        <dbReference type="ARBA" id="ARBA00006845"/>
    </source>
</evidence>
<name>A0ABV2CKM1_9RHOO</name>
<evidence type="ECO:0000313" key="4">
    <source>
        <dbReference type="Proteomes" id="UP001548590"/>
    </source>
</evidence>
<sequence length="151" mass="16913">MKITPPAPDAVEMLRLPARAGIYACSEESARALFHAGPNAGFNAYRIDLNLALDETKLHHVLSRALHFPEWYGHNWDALADCLTDMSWNEADGYVILMQRAEVFANADPAGFSTLLGILRDTVAFWRDQGQSFWVLFIGDIPELGRLEVHT</sequence>
<dbReference type="Pfam" id="PF01337">
    <property type="entry name" value="Barstar"/>
    <property type="match status" value="1"/>
</dbReference>
<keyword evidence="4" id="KW-1185">Reference proteome</keyword>
<reference evidence="3 4" key="1">
    <citation type="submission" date="2024-07" db="EMBL/GenBank/DDBJ databases">
        <title>Uliginosibacterium paludis KCTC:42655.</title>
        <authorList>
            <person name="Kim M.K."/>
        </authorList>
    </citation>
    <scope>NUCLEOTIDE SEQUENCE [LARGE SCALE GENOMIC DNA]</scope>
    <source>
        <strain evidence="3 4">KCTC 42655</strain>
    </source>
</reference>
<comment type="caution">
    <text evidence="3">The sequence shown here is derived from an EMBL/GenBank/DDBJ whole genome shotgun (WGS) entry which is preliminary data.</text>
</comment>
<dbReference type="RefSeq" id="WP_345926568.1">
    <property type="nucleotide sequence ID" value="NZ_JBDIVF010000003.1"/>
</dbReference>
<dbReference type="CDD" id="cd05141">
    <property type="entry name" value="Barstar_evA4336-like"/>
    <property type="match status" value="1"/>
</dbReference>
<dbReference type="Gene3D" id="3.30.370.10">
    <property type="entry name" value="Barstar-like"/>
    <property type="match status" value="1"/>
</dbReference>
<evidence type="ECO:0000313" key="3">
    <source>
        <dbReference type="EMBL" id="MET1488445.1"/>
    </source>
</evidence>